<evidence type="ECO:0000256" key="6">
    <source>
        <dbReference type="ARBA" id="ARBA00023136"/>
    </source>
</evidence>
<comment type="similarity">
    <text evidence="7">Belongs to the binding-protein-dependent transport system permease family.</text>
</comment>
<sequence length="310" mass="33954">MPGQARPARPVPRRSWLSEIPDLLTRIVAGVIATAAVGYVVGFTLWTVLISFTDSTLLPEYNFVGFKHYWQLLNSRIWQVAYLNLTIYGLGFILGATGVGLLLAILIDQKIRGENVLRTIYLYPMALSFVVTGTVWAWLLNPTIGVEQFVRGLGWTQFKFGWLVDRDLAIYCVVIAAIWQASGFAMALFLAGLRSLDGDLYKAAAIDGASPARMYLRIMVPAIWPIVVSVLVILLQTAIKTYDLVRALTAGGPGIATTLPTNVVYDYMFQRGLMGAGSAAAVMLLLSLLIVLLPYAIFQRLRRGKGGGHG</sequence>
<feature type="transmembrane region" description="Helical" evidence="7">
    <location>
        <begin position="85"/>
        <end position="107"/>
    </location>
</feature>
<feature type="transmembrane region" description="Helical" evidence="7">
    <location>
        <begin position="23"/>
        <end position="49"/>
    </location>
</feature>
<dbReference type="Pfam" id="PF00528">
    <property type="entry name" value="BPD_transp_1"/>
    <property type="match status" value="1"/>
</dbReference>
<dbReference type="PANTHER" id="PTHR30193">
    <property type="entry name" value="ABC TRANSPORTER PERMEASE PROTEIN"/>
    <property type="match status" value="1"/>
</dbReference>
<dbReference type="PANTHER" id="PTHR30193:SF42">
    <property type="entry name" value="ABC TRANSPORTER PERMEASE PROTEIN"/>
    <property type="match status" value="1"/>
</dbReference>
<dbReference type="PROSITE" id="PS50928">
    <property type="entry name" value="ABC_TM1"/>
    <property type="match status" value="1"/>
</dbReference>
<keyword evidence="3" id="KW-1003">Cell membrane</keyword>
<accession>A0A370L2D2</accession>
<keyword evidence="4 7" id="KW-0812">Transmembrane</keyword>
<evidence type="ECO:0000313" key="10">
    <source>
        <dbReference type="Proteomes" id="UP000255207"/>
    </source>
</evidence>
<proteinExistence type="inferred from homology"/>
<dbReference type="CDD" id="cd06261">
    <property type="entry name" value="TM_PBP2"/>
    <property type="match status" value="1"/>
</dbReference>
<evidence type="ECO:0000256" key="4">
    <source>
        <dbReference type="ARBA" id="ARBA00022692"/>
    </source>
</evidence>
<feature type="transmembrane region" description="Helical" evidence="7">
    <location>
        <begin position="214"/>
        <end position="239"/>
    </location>
</feature>
<evidence type="ECO:0000313" key="9">
    <source>
        <dbReference type="EMBL" id="RDJ22272.1"/>
    </source>
</evidence>
<name>A0A370L2D2_9HYPH</name>
<keyword evidence="2 7" id="KW-0813">Transport</keyword>
<evidence type="ECO:0000256" key="3">
    <source>
        <dbReference type="ARBA" id="ARBA00022475"/>
    </source>
</evidence>
<dbReference type="InterPro" id="IPR051393">
    <property type="entry name" value="ABC_transporter_permease"/>
</dbReference>
<dbReference type="SUPFAM" id="SSF161098">
    <property type="entry name" value="MetI-like"/>
    <property type="match status" value="1"/>
</dbReference>
<evidence type="ECO:0000256" key="7">
    <source>
        <dbReference type="RuleBase" id="RU363032"/>
    </source>
</evidence>
<dbReference type="GO" id="GO:0055085">
    <property type="term" value="P:transmembrane transport"/>
    <property type="evidence" value="ECO:0007669"/>
    <property type="project" value="InterPro"/>
</dbReference>
<keyword evidence="5 7" id="KW-1133">Transmembrane helix</keyword>
<dbReference type="Proteomes" id="UP000255207">
    <property type="component" value="Unassembled WGS sequence"/>
</dbReference>
<gene>
    <name evidence="9" type="ORF">DWE98_20060</name>
</gene>
<dbReference type="Gene3D" id="1.10.3720.10">
    <property type="entry name" value="MetI-like"/>
    <property type="match status" value="1"/>
</dbReference>
<feature type="domain" description="ABC transmembrane type-1" evidence="8">
    <location>
        <begin position="82"/>
        <end position="295"/>
    </location>
</feature>
<organism evidence="9 10">
    <name type="scientific">Bosea caraganae</name>
    <dbReference type="NCBI Taxonomy" id="2763117"/>
    <lineage>
        <taxon>Bacteria</taxon>
        <taxon>Pseudomonadati</taxon>
        <taxon>Pseudomonadota</taxon>
        <taxon>Alphaproteobacteria</taxon>
        <taxon>Hyphomicrobiales</taxon>
        <taxon>Boseaceae</taxon>
        <taxon>Bosea</taxon>
    </lineage>
</organism>
<feature type="transmembrane region" description="Helical" evidence="7">
    <location>
        <begin position="273"/>
        <end position="298"/>
    </location>
</feature>
<dbReference type="InterPro" id="IPR035906">
    <property type="entry name" value="MetI-like_sf"/>
</dbReference>
<dbReference type="AlphaFoldDB" id="A0A370L2D2"/>
<feature type="transmembrane region" description="Helical" evidence="7">
    <location>
        <begin position="119"/>
        <end position="139"/>
    </location>
</feature>
<feature type="transmembrane region" description="Helical" evidence="7">
    <location>
        <begin position="168"/>
        <end position="193"/>
    </location>
</feature>
<comment type="caution">
    <text evidence="9">The sequence shown here is derived from an EMBL/GenBank/DDBJ whole genome shotgun (WGS) entry which is preliminary data.</text>
</comment>
<keyword evidence="10" id="KW-1185">Reference proteome</keyword>
<dbReference type="InterPro" id="IPR000515">
    <property type="entry name" value="MetI-like"/>
</dbReference>
<evidence type="ECO:0000256" key="1">
    <source>
        <dbReference type="ARBA" id="ARBA00004651"/>
    </source>
</evidence>
<protein>
    <submittedName>
        <fullName evidence="9">Sugar ABC transporter permease</fullName>
    </submittedName>
</protein>
<reference evidence="10" key="1">
    <citation type="submission" date="2018-07" db="EMBL/GenBank/DDBJ databases">
        <authorList>
            <person name="Safronova V.I."/>
            <person name="Chirak E.R."/>
            <person name="Sazanova A.L."/>
        </authorList>
    </citation>
    <scope>NUCLEOTIDE SEQUENCE [LARGE SCALE GENOMIC DNA]</scope>
    <source>
        <strain evidence="10">RCAM04685</strain>
    </source>
</reference>
<evidence type="ECO:0000256" key="2">
    <source>
        <dbReference type="ARBA" id="ARBA00022448"/>
    </source>
</evidence>
<keyword evidence="6 7" id="KW-0472">Membrane</keyword>
<evidence type="ECO:0000256" key="5">
    <source>
        <dbReference type="ARBA" id="ARBA00022989"/>
    </source>
</evidence>
<dbReference type="OrthoDB" id="9805108at2"/>
<comment type="subcellular location">
    <subcellularLocation>
        <location evidence="1 7">Cell membrane</location>
        <topology evidence="1 7">Multi-pass membrane protein</topology>
    </subcellularLocation>
</comment>
<dbReference type="GO" id="GO:0005886">
    <property type="term" value="C:plasma membrane"/>
    <property type="evidence" value="ECO:0007669"/>
    <property type="project" value="UniProtKB-SubCell"/>
</dbReference>
<dbReference type="EMBL" id="QQTP01000011">
    <property type="protein sequence ID" value="RDJ22272.1"/>
    <property type="molecule type" value="Genomic_DNA"/>
</dbReference>
<evidence type="ECO:0000259" key="8">
    <source>
        <dbReference type="PROSITE" id="PS50928"/>
    </source>
</evidence>